<gene>
    <name evidence="1" type="ORF">DAEQUDRAFT_470861</name>
</gene>
<name>A0A165MYD0_9APHY</name>
<keyword evidence="2" id="KW-1185">Reference proteome</keyword>
<dbReference type="Proteomes" id="UP000076727">
    <property type="component" value="Unassembled WGS sequence"/>
</dbReference>
<organism evidence="1 2">
    <name type="scientific">Daedalea quercina L-15889</name>
    <dbReference type="NCBI Taxonomy" id="1314783"/>
    <lineage>
        <taxon>Eukaryota</taxon>
        <taxon>Fungi</taxon>
        <taxon>Dikarya</taxon>
        <taxon>Basidiomycota</taxon>
        <taxon>Agaricomycotina</taxon>
        <taxon>Agaricomycetes</taxon>
        <taxon>Polyporales</taxon>
        <taxon>Fomitopsis</taxon>
    </lineage>
</organism>
<reference evidence="1 2" key="1">
    <citation type="journal article" date="2016" name="Mol. Biol. Evol.">
        <title>Comparative Genomics of Early-Diverging Mushroom-Forming Fungi Provides Insights into the Origins of Lignocellulose Decay Capabilities.</title>
        <authorList>
            <person name="Nagy L.G."/>
            <person name="Riley R."/>
            <person name="Tritt A."/>
            <person name="Adam C."/>
            <person name="Daum C."/>
            <person name="Floudas D."/>
            <person name="Sun H."/>
            <person name="Yadav J.S."/>
            <person name="Pangilinan J."/>
            <person name="Larsson K.H."/>
            <person name="Matsuura K."/>
            <person name="Barry K."/>
            <person name="Labutti K."/>
            <person name="Kuo R."/>
            <person name="Ohm R.A."/>
            <person name="Bhattacharya S.S."/>
            <person name="Shirouzu T."/>
            <person name="Yoshinaga Y."/>
            <person name="Martin F.M."/>
            <person name="Grigoriev I.V."/>
            <person name="Hibbett D.S."/>
        </authorList>
    </citation>
    <scope>NUCLEOTIDE SEQUENCE [LARGE SCALE GENOMIC DNA]</scope>
    <source>
        <strain evidence="1 2">L-15889</strain>
    </source>
</reference>
<sequence>MHLGQSCSYIHAPEGSAINQHFRSRGEFKSTGLELPWSSSAFGRCVQAVIDDGMSTALELHLTSRAVHLRSKRSTIYLAAAVKSRQERQAAVIRVDKVVEEPPETGCKLKYIASPCRRVSQLSIGIISARSLRRKSFSAFDNYSGLRVIVSDFSQRQ</sequence>
<accession>A0A165MYD0</accession>
<proteinExistence type="predicted"/>
<protein>
    <submittedName>
        <fullName evidence="1">Uncharacterized protein</fullName>
    </submittedName>
</protein>
<evidence type="ECO:0000313" key="2">
    <source>
        <dbReference type="Proteomes" id="UP000076727"/>
    </source>
</evidence>
<dbReference type="EMBL" id="KV429091">
    <property type="protein sequence ID" value="KZT66275.1"/>
    <property type="molecule type" value="Genomic_DNA"/>
</dbReference>
<evidence type="ECO:0000313" key="1">
    <source>
        <dbReference type="EMBL" id="KZT66275.1"/>
    </source>
</evidence>
<dbReference type="AlphaFoldDB" id="A0A165MYD0"/>